<evidence type="ECO:0000313" key="4">
    <source>
        <dbReference type="Proteomes" id="UP000018720"/>
    </source>
</evidence>
<reference evidence="3 4" key="1">
    <citation type="submission" date="2012-08" db="EMBL/GenBank/DDBJ databases">
        <authorList>
            <person name="Harkins D.M."/>
            <person name="Durkin A.S."/>
            <person name="Selengut J.D."/>
            <person name="Sanka R."/>
            <person name="DePew J."/>
            <person name="Purushe J."/>
            <person name="Matthias M.A."/>
            <person name="Vinetz J.M."/>
            <person name="Sutton G.G."/>
            <person name="Nelson W.C."/>
            <person name="Fouts D.E."/>
        </authorList>
    </citation>
    <scope>NUCLEOTIDE SEQUENCE [LARGE SCALE GENOMIC DNA]</scope>
    <source>
        <strain evidence="3 4">MMD4847</strain>
    </source>
</reference>
<dbReference type="EMBL" id="AHOM02000005">
    <property type="protein sequence ID" value="EJZ42257.1"/>
    <property type="molecule type" value="Genomic_DNA"/>
</dbReference>
<feature type="compositionally biased region" description="Low complexity" evidence="2">
    <location>
        <begin position="633"/>
        <end position="646"/>
    </location>
</feature>
<feature type="compositionally biased region" description="Polar residues" evidence="2">
    <location>
        <begin position="3782"/>
        <end position="3792"/>
    </location>
</feature>
<dbReference type="PANTHER" id="PTHR34491">
    <property type="entry name" value="A-TYPE INCLUSION PROTEIN, PUTATIVE-RELATED"/>
    <property type="match status" value="1"/>
</dbReference>
<keyword evidence="1" id="KW-0175">Coiled coil</keyword>
<feature type="coiled-coil region" evidence="1">
    <location>
        <begin position="2516"/>
        <end position="2543"/>
    </location>
</feature>
<accession>A0ABP2RG06</accession>
<name>A0ABP2RG06_9LEPT</name>
<feature type="coiled-coil region" evidence="1">
    <location>
        <begin position="549"/>
        <end position="609"/>
    </location>
</feature>
<organism evidence="3 4">
    <name type="scientific">Leptospira licerasiae str. MMD4847</name>
    <dbReference type="NCBI Taxonomy" id="1049971"/>
    <lineage>
        <taxon>Bacteria</taxon>
        <taxon>Pseudomonadati</taxon>
        <taxon>Spirochaetota</taxon>
        <taxon>Spirochaetia</taxon>
        <taxon>Leptospirales</taxon>
        <taxon>Leptospiraceae</taxon>
        <taxon>Leptospira</taxon>
    </lineage>
</organism>
<feature type="region of interest" description="Disordered" evidence="2">
    <location>
        <begin position="3782"/>
        <end position="3806"/>
    </location>
</feature>
<feature type="coiled-coil region" evidence="1">
    <location>
        <begin position="424"/>
        <end position="455"/>
    </location>
</feature>
<comment type="caution">
    <text evidence="3">The sequence shown here is derived from an EMBL/GenBank/DDBJ whole genome shotgun (WGS) entry which is preliminary data.</text>
</comment>
<evidence type="ECO:0000256" key="2">
    <source>
        <dbReference type="SAM" id="MobiDB-lite"/>
    </source>
</evidence>
<proteinExistence type="predicted"/>
<feature type="compositionally biased region" description="Polar residues" evidence="2">
    <location>
        <begin position="623"/>
        <end position="632"/>
    </location>
</feature>
<evidence type="ECO:0000256" key="1">
    <source>
        <dbReference type="SAM" id="Coils"/>
    </source>
</evidence>
<evidence type="ECO:0008006" key="5">
    <source>
        <dbReference type="Google" id="ProtNLM"/>
    </source>
</evidence>
<dbReference type="PANTHER" id="PTHR34491:SF74">
    <property type="entry name" value="DUF4456 DOMAIN-CONTAINING PROTEIN"/>
    <property type="match status" value="1"/>
</dbReference>
<dbReference type="RefSeq" id="WP_008591812.1">
    <property type="nucleotide sequence ID" value="NZ_AHOM02000005.1"/>
</dbReference>
<feature type="region of interest" description="Disordered" evidence="2">
    <location>
        <begin position="623"/>
        <end position="646"/>
    </location>
</feature>
<protein>
    <recommendedName>
        <fullName evidence="5">Intein C-terminal splicing domain-containing protein</fullName>
    </recommendedName>
</protein>
<gene>
    <name evidence="3" type="ORF">LEP1GSC178_0048</name>
</gene>
<sequence>MNQEFQVALNKYNLKRLEFYFHNILSSDLKFIKRSKNVRTRRLIYRSAIQLAVSFFRKLFVTILMLEIGVAPLSADPTIFRDLWKNGSDGKLERQYDRASSSNSEADWNDSVNRGFSVLRADWEAAADSAIEKNLLENGGSSNTTLKDQLLQEKALVRSEWEEDVQEEIENRKGQWKAKVASNGLEETLATIDKNALIQAVLQAGVAAQAGTNAGEKAGLFDSTMKTFLTSFRSDWESDLNSKIEGIESNSNLLTDTQKQGFETALADIKKSILAEYYYEENSIVAAYRANFVSKANAADDIDGQIAQETDPNKLALLLIEKAQKSAGDLSGLVTTPNSSNVDPNTIVTNGDDYQSKFLAALQSGQKQWQDAIDQLVLGKLRYDKEVELQWKSGEADWSNAYNQILKAKADWTQVVNAQIQKGLQSWDESEAQLKANKEQALAELDRTLATQSEQWQAHVRGIESIVVGGADTLTTIQSNIQFFEGAIARAEKPNSGYPASVVTEYKSQLTYWQGLETRIRDLVKNSQNTLHDDDVRGTDGLLSSTGIYTSQELELRIAQAELKVLQENQTRAQSVYDYAVANVGNKTAAQLEEELTSVKADFEAKQSAYLALLSELNGSSATSTYSQTGLDSTSSTTANSTTTSPTSILTDLEAANKVLEDKRKALELARSELMNSQNAYDSTIKMQVLIQNPELLGSIGELKTDGTNKTDSGLRYEIEQANEEIERQREVLRQQEAEMYKLTYERENALRTQSFYNQSLSQILAFEDVKEKKAALEKVLNGDGTLSEKIDSLLSGNTLVSLYGNTVAVQIQKELTDMKSQLANLDTPVVDSSSSFDSQVQLLNTASTSFPVDDLTAKKSELTNYLNQLKNIRSGFGSVSSYDTTYLGLDRVDQGIAYLENLLGQWNSNSSSMEDGFSKIQDKTSEYNAYVSANSNLKGTTEYSNRILTLVNDIQGSAVQIGQFQSFVSDLNQTTTYLNTVLLDVFQRGGTVIDSSLTGTDRTNAKNDLAGFRSILDSSTQAWSPVISGMGTSFGDISSLFGNFGNSIQAFKNSIETRNSVASSVSGKLLSYYESFQTEYLVRKDELNFLLDPDGNSESLQALKQNAENRKNIEGAKINEKALEILHGYLADLPSDKRNFSTIYLQVLKDSDSNSLNLDLDPDALVQRKALEVVLSFFRNNGNSISNQLASADYEDWISSLEKEIDAAGNAVSFYEDGGKFSAEQRAAIRESGTADEKRLLNESYGFGSTFFFGSAVVSKVSSLDQASKSISAFANQVSTNGVLSALTDDYFESQENKTTGLLSEIRSKVSGLSDLTASDLLQDSFNLGTNQDHNTEEEDFRKNLLAEYLTGKSTTEDFFLAMSDLSQISNIFGTGIASSVYSDASKLNSKYNTNLSDYNLASSNLVSSLNSADSPVNAALSLLSDDRFNYFSGQINSLQGIYNLKDYQDPANPGVNVFTAEDFTSLGNYISTVSTNLSSWNSTRTNLESAFSAYNDAKTALSSLTPGSDAFLNQSDVVLSKFNDLKSAYLNSQGLLQVITGNSQSAYTEGRNLVSQMKLEENLPSTFLLNATTLALAPSGILDQYNTTPSNFTYFDTLQSSPIELLISQEMGVTLGMLGLATDQSNLSSVFALSGGLDAISNSLQSVSKTYAALQTTKGQVEDFKDGLSDKIIVYLGEGSKNQISQDDLISYVKQLRDFFITKQQNGEEVNSAILTALENAGTYTDQIENLKYFSSIPVADRTESNLNTTYSNAKDYTSTVTEAKAIFADLQSTLKALQASGQPVYNAMGQIESSLTKFATLQAKLSGTDYELDSELVSGMQSLKEYAWEIRKEELGEAFLSELASNTSLDQFMAEVRSGKKWNVDSNASSTNIYALSKNTEAKFLGQSLTESQITEIFEYLKVYRDQAKVQNADLSQGISSIILSSDPEVKAALNEQALALGYERINNSLSQGVFANSSTYPPELANYALVSNFSAYLGAMTYAASTKNETVDKNQVLRDFLLNYGISSDGQSLLENFVSNYDSRNSSYYLPDSLKERDLAYAYYNRSATENLSPDDLESLTAWLKDKKYEPGLVTSLNKSVRMDFVLSNYSGESDDEYLSFANSKLQGGVSDSEKQGFLLYKAGIYTPFGYLDPLSNIQTDFYLKNYQHESGFSDLVSSLGKENLNLTLEITNAQASERKAKYAYDVVKGNVVIESYLSYINIGSQGQTAPTLETQITNKERELEYQAEQRLGNLLSLIESYKSYSFDPDKTEANPSIRQALKEIQDSGYEISDDVYEKDQTTGTYNFIPGINNLKGIIDNYVDNNLPGRVAINDPYAETSKATGAMYSYADNIMDSGKKIGILTDIANKYNGLSGDALKSALGSELGIVKTQYDLNQQAFEDAEAAFTAQQTVVKGIQTQYAAKQAEVTAAYNTMETASAALSEKSAVYDFATLQEYSAGVSNLNATELSKTRLADANAAVTAKLKEITDLQSLISKQTTLASINSDPQVQENQKQTEEWAERALRFSQAEKTIKDRMTDLKNQIDSERANLQGYLNNVLVPASYQSKLNANGLDGKIDYQKSDYISLESDLRQEYQIMEGVLGGNIGLWDFINGGRGSTSGALTYGGGLNSQYPQYSILDFVKSHGGSSDLAPQMKATMNAFDGVWWLDPYAGATAAANNRLSSTTYSQYASKMETSLSNQMGAEALLIAIMGWGNPTVGLEAINRTNTWVTQKAALQSNLDSAQASAQKLKDLQAELNYYTDISSNDQLKSVLLGSGNEQGKYTLNTGLLASDLNYLTGTGTFDNGTLSWNGGKEPLNMDKIAGKNGNSVVQKRYVHDAYGLLVRDDGDNAGGVSATITGSTDGLKTATMTSADEFVSALAVLSQSQYEIERDEYFAAQDKYIGAGGQKADQKTILDSREQFYSDLLKNLSNNNGENIEYDMYKKVAEDYMGKGKIIDQLFIANQQQQYALQTAVWDQKEQDFYQKKQEWIENIQFLQNAGLSKFNEMTNTILQSWDSWRTDFKKKAAEGEKAHIDQIATMISEKAAWEKDFISTYKDQSDSDKLAQAYKQIQSLIESYKKDLPTEVGVELNANAILNKVLAGAPSKFDDNLINQGSYQDVQFFIDQVKTQKLNDSNLKQFQEMSKEMEERSQKLVVLQSLDGLYNIPKTYEETIGAANKDLGKQLVQKVIQDGFMPVGDLLIRQTVGPDGQPQQQILPNYAIYGYEGPKQLPKVKDSQGKEWDLSNYNALAADGGPSTTELQQMVKLAISVLDKDFKKTYDPVNQENREEKIAALDPMAMAKVMQASQGALRNLLSDPKYMTANASDKRLMEQSAMSSGYLVGATEGGVFGDHHFTQFYTALKLKEKYDQMKAEGESLKSDGFASAVGDTVAFAVQITPLGYVVDTKAISNSVSKAYHENREVVDAVTAVAAIVGAPFSGGASLIAFAAYKSVQGAYEGGVLGAVAGAANVGNAYLQGLTAGAVSYEMSYSYKEGFGVSVGGGYGKAGLGVGGSISWNAKTGDITGSLGLQTTLGTSGRLTGNLGMSFNQNGFTGVDAGLGIGLGTKASGNYAASLNLGVNYDVNNGFGQSAGFSENTNKYLPQSSLDYSHTAFGGNTYSVTTPSVIGMTGTYSYNDITQGYTASLNANSATALTYDSISGDAVYNKNFFGDVGKAQALSLGGMTEEEYNEHVKNQAALRADSQGLWDKTTSIFEDIFSFESQPINSDIFGKSDLGSANRNLFKDLLLGIGQIGDGGLLNIFGDGSLQAEAPSGAPFKGTSLFESLKSFFNGNSSANQESNSNDTQKRSGSDSGINSEISNSEKVKNIYVLGNEKAALEYINKGNFSPEEKAELIKGLKDEVSIYKKLSVEGQQAAFEQALISKYGMNVVETIASHKGNYAGDVPTDIGDFFKNDKKVSDVFGTNIKIVEANIAPDTSQAISMGDFRDNYHYKPDSDDTSKFDLRGPDNSNKDMLWFGPNANFKVLDVKLGQENGADRIHGTNIQIGLLDSNGNIQARADLVHMTIVNKTLIDAFNSGSALPAGTWLGATPKKVGGSTGPHLHIQSFQGDLTKKGNPVTMKRWDFYPYWNGQ</sequence>
<keyword evidence="4" id="KW-1185">Reference proteome</keyword>
<feature type="coiled-coil region" evidence="1">
    <location>
        <begin position="716"/>
        <end position="743"/>
    </location>
</feature>
<feature type="coiled-coil region" evidence="1">
    <location>
        <begin position="650"/>
        <end position="680"/>
    </location>
</feature>
<dbReference type="Proteomes" id="UP000018720">
    <property type="component" value="Unassembled WGS sequence"/>
</dbReference>
<evidence type="ECO:0000313" key="3">
    <source>
        <dbReference type="EMBL" id="EJZ42257.1"/>
    </source>
</evidence>